<sequence length="151" mass="16884">MKNKTKTYLLLVLVLAIWGVIGYRILAAVNPSEPEITAQNIDVTFRPKVNSKIDTFSIKTVNRDPFLGTLHVKKQVAAKKIAPKIIEWKPIVYHGKISKESGNKSVFILSIEGHQYLVKSGQVVNDIKLISGNTKQIVVSYKGQRKTVLKT</sequence>
<dbReference type="RefSeq" id="WP_130963927.1">
    <property type="nucleotide sequence ID" value="NZ_SIRT01000004.1"/>
</dbReference>
<dbReference type="OrthoDB" id="676730at2"/>
<comment type="caution">
    <text evidence="1">The sequence shown here is derived from an EMBL/GenBank/DDBJ whole genome shotgun (WGS) entry which is preliminary data.</text>
</comment>
<dbReference type="Proteomes" id="UP000291142">
    <property type="component" value="Unassembled WGS sequence"/>
</dbReference>
<name>A0A4Q9FEM6_9FLAO</name>
<gene>
    <name evidence="1" type="ORF">EYD45_07525</name>
</gene>
<evidence type="ECO:0008006" key="3">
    <source>
        <dbReference type="Google" id="ProtNLM"/>
    </source>
</evidence>
<protein>
    <recommendedName>
        <fullName evidence="3">Type II secretion system protein GspC N-terminal domain-containing protein</fullName>
    </recommendedName>
</protein>
<evidence type="ECO:0000313" key="1">
    <source>
        <dbReference type="EMBL" id="TBN04458.1"/>
    </source>
</evidence>
<dbReference type="EMBL" id="SIRT01000004">
    <property type="protein sequence ID" value="TBN04458.1"/>
    <property type="molecule type" value="Genomic_DNA"/>
</dbReference>
<evidence type="ECO:0000313" key="2">
    <source>
        <dbReference type="Proteomes" id="UP000291142"/>
    </source>
</evidence>
<organism evidence="1 2">
    <name type="scientific">Hyunsoonleella flava</name>
    <dbReference type="NCBI Taxonomy" id="2527939"/>
    <lineage>
        <taxon>Bacteria</taxon>
        <taxon>Pseudomonadati</taxon>
        <taxon>Bacteroidota</taxon>
        <taxon>Flavobacteriia</taxon>
        <taxon>Flavobacteriales</taxon>
        <taxon>Flavobacteriaceae</taxon>
    </lineage>
</organism>
<reference evidence="1 2" key="1">
    <citation type="submission" date="2019-02" db="EMBL/GenBank/DDBJ databases">
        <title>Hyunsoonleella sp., isolated from marine sediment.</title>
        <authorList>
            <person name="Liu B.-T."/>
        </authorList>
    </citation>
    <scope>NUCLEOTIDE SEQUENCE [LARGE SCALE GENOMIC DNA]</scope>
    <source>
        <strain evidence="1 2">T58</strain>
    </source>
</reference>
<dbReference type="AlphaFoldDB" id="A0A4Q9FEM6"/>
<accession>A0A4Q9FEM6</accession>
<proteinExistence type="predicted"/>
<keyword evidence="2" id="KW-1185">Reference proteome</keyword>